<feature type="compositionally biased region" description="Basic and acidic residues" evidence="2">
    <location>
        <begin position="1259"/>
        <end position="1270"/>
    </location>
</feature>
<feature type="compositionally biased region" description="Low complexity" evidence="2">
    <location>
        <begin position="529"/>
        <end position="540"/>
    </location>
</feature>
<keyword evidence="4" id="KW-1185">Reference proteome</keyword>
<dbReference type="EMBL" id="JAWDGP010000128">
    <property type="protein sequence ID" value="KAK3803451.1"/>
    <property type="molecule type" value="Genomic_DNA"/>
</dbReference>
<evidence type="ECO:0000313" key="4">
    <source>
        <dbReference type="Proteomes" id="UP001283361"/>
    </source>
</evidence>
<organism evidence="3 4">
    <name type="scientific">Elysia crispata</name>
    <name type="common">lettuce slug</name>
    <dbReference type="NCBI Taxonomy" id="231223"/>
    <lineage>
        <taxon>Eukaryota</taxon>
        <taxon>Metazoa</taxon>
        <taxon>Spiralia</taxon>
        <taxon>Lophotrochozoa</taxon>
        <taxon>Mollusca</taxon>
        <taxon>Gastropoda</taxon>
        <taxon>Heterobranchia</taxon>
        <taxon>Euthyneura</taxon>
        <taxon>Panpulmonata</taxon>
        <taxon>Sacoglossa</taxon>
        <taxon>Placobranchoidea</taxon>
        <taxon>Plakobranchidae</taxon>
        <taxon>Elysia</taxon>
    </lineage>
</organism>
<feature type="compositionally biased region" description="Basic residues" evidence="2">
    <location>
        <begin position="279"/>
        <end position="291"/>
    </location>
</feature>
<dbReference type="AlphaFoldDB" id="A0AAE1BDQ8"/>
<comment type="caution">
    <text evidence="3">The sequence shown here is derived from an EMBL/GenBank/DDBJ whole genome shotgun (WGS) entry which is preliminary data.</text>
</comment>
<feature type="compositionally biased region" description="Polar residues" evidence="2">
    <location>
        <begin position="699"/>
        <end position="715"/>
    </location>
</feature>
<feature type="compositionally biased region" description="Basic and acidic residues" evidence="2">
    <location>
        <begin position="716"/>
        <end position="732"/>
    </location>
</feature>
<feature type="compositionally biased region" description="Polar residues" evidence="2">
    <location>
        <begin position="660"/>
        <end position="678"/>
    </location>
</feature>
<evidence type="ECO:0000256" key="2">
    <source>
        <dbReference type="SAM" id="MobiDB-lite"/>
    </source>
</evidence>
<sequence length="1270" mass="142875">MVNSTECPGLYSSSEWQLIVHELDICRRKFLSLRCHAPALGRPAHRPVFELRPNCRFPRIKIGQAMNGAARPPDPELLGFLQSLVNEGQGQSQQDRTDSDKENEQARMQQEQQQRSAGDGGVSSKAAGDALWDDFYNEEDFRPKPKGPAAPPQSPAAVAADHRAADDDYGRDRFESLERVEEEEEDDEDSNTAARGESGAGGDAQKKQEQESLSSPGDPKPKKKKRFFTKVKRPASAKNTPDLAGPTVSGGSHPDLSNGRGERVNLHSQQETMSETSGRGRRRLSRRKQVARPRCAGPEPTGDLLQQKYQELQVLMVRPLVEPGQYVQQTRQQLRRLEGISRQHAQAVIADTLLPPARGSKTRTGHRVSSHNGQHSSPRRAFVELTENNTEEGYSTLRTVQVTNHAEHRPRSAQHRKLRPSSAHAPKGRPLSAHQPRAAKVPPASNTNDRVLEYVANSGNPRAPGRVKSGRKNDSNAKSNKSSAESSSNSNNTININTDTGESTNEASTTSSHKNNDITEDKGRDRSSSSDQSRSRSGSGSRRDKRSRSNSSSPCRSPRHQTETHLKHSNNPALRKWLRRKEREMRKKKKEERAQQLAEELDKQEEKRKRESLFQDSDKKVKEWMVKKRKEAVRQAREERRRQMEEEKERKEREAVQQQYNSPFRLTERPQSAPSGQLTHHGRKLFIPIIRPERPIAGGNSSNGTHQNANSNSSETDGKKEGNEEELVEPKIPRPPLASKFVYKRPVSGRVRLMKLQQEKKADAKRTELEKMLHEKKLAEEKAKKMRMSYDQWLIKKRSEGYEKRQEAARQRALAKSDPELERIVPEVARRRIENIQRGKRRVTTGDKTIDSEVNKSFGGGDFPSDQATNTYRLEISGSALKQRPSSAKASLNPRVSRSPRRPQSAHPRVKSVMEENHGMQKNAFKLPFPEENGAPKHVLARQEKLFAHHLTNPKTSSTPSEAQLQKPQQQKQDEKKVLESPTTSATFEHPQTQTKDNDDKERDEEDVNSSSFFVTDGNIEQNENSGEDKNASQEEMQERTEKDQSGVAGKEERELQTEQQNLSTEVVTENVKDFVSEETSTETNIATEQTGKNTEVQIDGTKSNKDDNNPEDEDSMTKNGDEIIENNAREDGNDSLQLELDGCDDVRMKLASEAGAGEEGLSADGATGTNTDTSAQEKEESEGMGLDVGASRHSTKRVSFQEETQVYEPSDLGDDIDDDQFYLDDNDNRVNTSSDDFSDNFDKDDDDAEDERGNYFGDETHRDDDNDDF</sequence>
<evidence type="ECO:0000256" key="1">
    <source>
        <dbReference type="SAM" id="Coils"/>
    </source>
</evidence>
<feature type="compositionally biased region" description="Polar residues" evidence="2">
    <location>
        <begin position="953"/>
        <end position="963"/>
    </location>
</feature>
<feature type="region of interest" description="Disordered" evidence="2">
    <location>
        <begin position="87"/>
        <end position="304"/>
    </location>
</feature>
<feature type="compositionally biased region" description="Polar residues" evidence="2">
    <location>
        <begin position="1078"/>
        <end position="1097"/>
    </location>
</feature>
<evidence type="ECO:0000313" key="3">
    <source>
        <dbReference type="EMBL" id="KAK3803451.1"/>
    </source>
</evidence>
<feature type="region of interest" description="Disordered" evidence="2">
    <location>
        <begin position="834"/>
        <end position="1270"/>
    </location>
</feature>
<feature type="coiled-coil region" evidence="1">
    <location>
        <begin position="762"/>
        <end position="789"/>
    </location>
</feature>
<feature type="compositionally biased region" description="Basic and acidic residues" evidence="2">
    <location>
        <begin position="600"/>
        <end position="655"/>
    </location>
</feature>
<feature type="compositionally biased region" description="Polar residues" evidence="2">
    <location>
        <begin position="386"/>
        <end position="404"/>
    </location>
</feature>
<feature type="compositionally biased region" description="Polar residues" evidence="2">
    <location>
        <begin position="981"/>
        <end position="995"/>
    </location>
</feature>
<feature type="compositionally biased region" description="Basic and acidic residues" evidence="2">
    <location>
        <begin position="514"/>
        <end position="528"/>
    </location>
</feature>
<feature type="compositionally biased region" description="Polar residues" evidence="2">
    <location>
        <begin position="1009"/>
        <end position="1025"/>
    </location>
</feature>
<feature type="region of interest" description="Disordered" evidence="2">
    <location>
        <begin position="356"/>
        <end position="740"/>
    </location>
</feature>
<feature type="compositionally biased region" description="Basic residues" evidence="2">
    <location>
        <begin position="360"/>
        <end position="369"/>
    </location>
</feature>
<feature type="compositionally biased region" description="Basic residues" evidence="2">
    <location>
        <begin position="576"/>
        <end position="590"/>
    </location>
</feature>
<feature type="compositionally biased region" description="Polar residues" evidence="2">
    <location>
        <begin position="266"/>
        <end position="276"/>
    </location>
</feature>
<reference evidence="3" key="1">
    <citation type="journal article" date="2023" name="G3 (Bethesda)">
        <title>A reference genome for the long-term kleptoplast-retaining sea slug Elysia crispata morphotype clarki.</title>
        <authorList>
            <person name="Eastman K.E."/>
            <person name="Pendleton A.L."/>
            <person name="Shaikh M.A."/>
            <person name="Suttiyut T."/>
            <person name="Ogas R."/>
            <person name="Tomko P."/>
            <person name="Gavelis G."/>
            <person name="Widhalm J.R."/>
            <person name="Wisecaver J.H."/>
        </authorList>
    </citation>
    <scope>NUCLEOTIDE SEQUENCE</scope>
    <source>
        <strain evidence="3">ECLA1</strain>
    </source>
</reference>
<name>A0AAE1BDQ8_9GAST</name>
<dbReference type="Proteomes" id="UP001283361">
    <property type="component" value="Unassembled WGS sequence"/>
</dbReference>
<feature type="compositionally biased region" description="Polar residues" evidence="2">
    <location>
        <begin position="1058"/>
        <end position="1068"/>
    </location>
</feature>
<feature type="compositionally biased region" description="Low complexity" evidence="2">
    <location>
        <begin position="106"/>
        <end position="115"/>
    </location>
</feature>
<feature type="compositionally biased region" description="Low complexity" evidence="2">
    <location>
        <begin position="894"/>
        <end position="905"/>
    </location>
</feature>
<feature type="compositionally biased region" description="Basic and acidic residues" evidence="2">
    <location>
        <begin position="95"/>
        <end position="105"/>
    </location>
</feature>
<feature type="compositionally biased region" description="Acidic residues" evidence="2">
    <location>
        <begin position="1237"/>
        <end position="1251"/>
    </location>
</feature>
<feature type="compositionally biased region" description="Basic and acidic residues" evidence="2">
    <location>
        <begin position="844"/>
        <end position="854"/>
    </location>
</feature>
<proteinExistence type="predicted"/>
<feature type="compositionally biased region" description="Basic and acidic residues" evidence="2">
    <location>
        <begin position="1027"/>
        <end position="1057"/>
    </location>
</feature>
<feature type="compositionally biased region" description="Basic residues" evidence="2">
    <location>
        <begin position="221"/>
        <end position="235"/>
    </location>
</feature>
<feature type="compositionally biased region" description="Acidic residues" evidence="2">
    <location>
        <begin position="1212"/>
        <end position="1226"/>
    </location>
</feature>
<feature type="compositionally biased region" description="Low complexity" evidence="2">
    <location>
        <begin position="476"/>
        <end position="499"/>
    </location>
</feature>
<feature type="compositionally biased region" description="Basic and acidic residues" evidence="2">
    <location>
        <begin position="1116"/>
        <end position="1133"/>
    </location>
</feature>
<feature type="compositionally biased region" description="Acidic residues" evidence="2">
    <location>
        <begin position="180"/>
        <end position="190"/>
    </location>
</feature>
<accession>A0AAE1BDQ8</accession>
<feature type="compositionally biased region" description="Basic and acidic residues" evidence="2">
    <location>
        <begin position="160"/>
        <end position="179"/>
    </location>
</feature>
<protein>
    <submittedName>
        <fullName evidence="3">Uncharacterized protein</fullName>
    </submittedName>
</protein>
<gene>
    <name evidence="3" type="ORF">RRG08_027554</name>
</gene>
<keyword evidence="1" id="KW-0175">Coiled coil</keyword>
<feature type="compositionally biased region" description="Polar residues" evidence="2">
    <location>
        <begin position="500"/>
        <end position="513"/>
    </location>
</feature>